<dbReference type="Proteomes" id="UP000186817">
    <property type="component" value="Unassembled WGS sequence"/>
</dbReference>
<dbReference type="AlphaFoldDB" id="A0A1Q9DMK8"/>
<reference evidence="2 3" key="1">
    <citation type="submission" date="2016-02" db="EMBL/GenBank/DDBJ databases">
        <title>Genome analysis of coral dinoflagellate symbionts highlights evolutionary adaptations to a symbiotic lifestyle.</title>
        <authorList>
            <person name="Aranda M."/>
            <person name="Li Y."/>
            <person name="Liew Y.J."/>
            <person name="Baumgarten S."/>
            <person name="Simakov O."/>
            <person name="Wilson M."/>
            <person name="Piel J."/>
            <person name="Ashoor H."/>
            <person name="Bougouffa S."/>
            <person name="Bajic V.B."/>
            <person name="Ryu T."/>
            <person name="Ravasi T."/>
            <person name="Bayer T."/>
            <person name="Micklem G."/>
            <person name="Kim H."/>
            <person name="Bhak J."/>
            <person name="Lajeunesse T.C."/>
            <person name="Voolstra C.R."/>
        </authorList>
    </citation>
    <scope>NUCLEOTIDE SEQUENCE [LARGE SCALE GENOMIC DNA]</scope>
    <source>
        <strain evidence="2 3">CCMP2467</strain>
    </source>
</reference>
<sequence length="292" mass="32170">MSCYCARVKGVLMLVLPVSLPAVSLSLLTGMIGQCKLVAPLETEEVAKLAARDALREFSAERVARAPSQIRPCPATLISDRRISKNKLQGVLCQVALEMFAFQVVLERLFVGEVAPPGGAVFCQQQLMFFVSRRADASLEPGLPGLLSMFGCYQCGCLLAGVSLVMHMAPCPHGYSPVDLPLLENYQRSILDSPSCVANLDSECEQTISFAGIAEKKEFATMFCLAVRRSICQMLRFRSMPRGHWQREKAGEGSERVDVAEITRALPDGRVSAAYEYRRVRPQPLRALRKNV</sequence>
<evidence type="ECO:0000256" key="1">
    <source>
        <dbReference type="SAM" id="Phobius"/>
    </source>
</evidence>
<keyword evidence="1" id="KW-0812">Transmembrane</keyword>
<proteinExistence type="predicted"/>
<name>A0A1Q9DMK8_SYMMI</name>
<keyword evidence="1" id="KW-0472">Membrane</keyword>
<feature type="transmembrane region" description="Helical" evidence="1">
    <location>
        <begin position="12"/>
        <end position="33"/>
    </location>
</feature>
<accession>A0A1Q9DMK8</accession>
<keyword evidence="1" id="KW-1133">Transmembrane helix</keyword>
<organism evidence="2 3">
    <name type="scientific">Symbiodinium microadriaticum</name>
    <name type="common">Dinoflagellate</name>
    <name type="synonym">Zooxanthella microadriatica</name>
    <dbReference type="NCBI Taxonomy" id="2951"/>
    <lineage>
        <taxon>Eukaryota</taxon>
        <taxon>Sar</taxon>
        <taxon>Alveolata</taxon>
        <taxon>Dinophyceae</taxon>
        <taxon>Suessiales</taxon>
        <taxon>Symbiodiniaceae</taxon>
        <taxon>Symbiodinium</taxon>
    </lineage>
</organism>
<comment type="caution">
    <text evidence="2">The sequence shown here is derived from an EMBL/GenBank/DDBJ whole genome shotgun (WGS) entry which is preliminary data.</text>
</comment>
<keyword evidence="3" id="KW-1185">Reference proteome</keyword>
<evidence type="ECO:0000313" key="2">
    <source>
        <dbReference type="EMBL" id="OLP96393.1"/>
    </source>
</evidence>
<dbReference type="EMBL" id="LSRX01000468">
    <property type="protein sequence ID" value="OLP96393.1"/>
    <property type="molecule type" value="Genomic_DNA"/>
</dbReference>
<protein>
    <submittedName>
        <fullName evidence="2">Uncharacterized protein</fullName>
    </submittedName>
</protein>
<gene>
    <name evidence="2" type="ORF">AK812_SmicGene21356</name>
</gene>
<evidence type="ECO:0000313" key="3">
    <source>
        <dbReference type="Proteomes" id="UP000186817"/>
    </source>
</evidence>